<evidence type="ECO:0000256" key="2">
    <source>
        <dbReference type="ARBA" id="ARBA00022553"/>
    </source>
</evidence>
<dbReference type="OrthoDB" id="429813at2759"/>
<evidence type="ECO:0000313" key="5">
    <source>
        <dbReference type="Proteomes" id="UP000078544"/>
    </source>
</evidence>
<dbReference type="Gene3D" id="3.40.50.720">
    <property type="entry name" value="NAD(P)-binding Rossmann-like Domain"/>
    <property type="match status" value="1"/>
</dbReference>
<evidence type="ECO:0000259" key="3">
    <source>
        <dbReference type="Pfam" id="PF07993"/>
    </source>
</evidence>
<dbReference type="PANTHER" id="PTHR43439">
    <property type="entry name" value="PHENYLACETATE-COENZYME A LIGASE"/>
    <property type="match status" value="1"/>
</dbReference>
<organism evidence="4 5">
    <name type="scientific">Moelleriella libera RCEF 2490</name>
    <dbReference type="NCBI Taxonomy" id="1081109"/>
    <lineage>
        <taxon>Eukaryota</taxon>
        <taxon>Fungi</taxon>
        <taxon>Dikarya</taxon>
        <taxon>Ascomycota</taxon>
        <taxon>Pezizomycotina</taxon>
        <taxon>Sordariomycetes</taxon>
        <taxon>Hypocreomycetidae</taxon>
        <taxon>Hypocreales</taxon>
        <taxon>Clavicipitaceae</taxon>
        <taxon>Moelleriella</taxon>
    </lineage>
</organism>
<evidence type="ECO:0000256" key="1">
    <source>
        <dbReference type="ARBA" id="ARBA00022450"/>
    </source>
</evidence>
<name>A0A168D7M0_9HYPO</name>
<gene>
    <name evidence="4" type="ORF">AAL_03413</name>
</gene>
<keyword evidence="2" id="KW-0597">Phosphoprotein</keyword>
<dbReference type="AlphaFoldDB" id="A0A168D7M0"/>
<dbReference type="SUPFAM" id="SSF51735">
    <property type="entry name" value="NAD(P)-binding Rossmann-fold domains"/>
    <property type="match status" value="1"/>
</dbReference>
<protein>
    <submittedName>
        <fullName evidence="4">Male sterility, NAD-binding protein</fullName>
    </submittedName>
</protein>
<accession>A0A168D7M0</accession>
<evidence type="ECO:0000313" key="4">
    <source>
        <dbReference type="EMBL" id="KZZ97449.1"/>
    </source>
</evidence>
<keyword evidence="1" id="KW-0596">Phosphopantetheine</keyword>
<dbReference type="EMBL" id="AZGY01000006">
    <property type="protein sequence ID" value="KZZ97449.1"/>
    <property type="molecule type" value="Genomic_DNA"/>
</dbReference>
<reference evidence="4 5" key="1">
    <citation type="journal article" date="2016" name="Genome Biol. Evol.">
        <title>Divergent and convergent evolution of fungal pathogenicity.</title>
        <authorList>
            <person name="Shang Y."/>
            <person name="Xiao G."/>
            <person name="Zheng P."/>
            <person name="Cen K."/>
            <person name="Zhan S."/>
            <person name="Wang C."/>
        </authorList>
    </citation>
    <scope>NUCLEOTIDE SEQUENCE [LARGE SCALE GENOMIC DNA]</scope>
    <source>
        <strain evidence="4 5">RCEF 2490</strain>
    </source>
</reference>
<dbReference type="InterPro" id="IPR036291">
    <property type="entry name" value="NAD(P)-bd_dom_sf"/>
</dbReference>
<dbReference type="Pfam" id="PF07993">
    <property type="entry name" value="NAD_binding_4"/>
    <property type="match status" value="1"/>
</dbReference>
<dbReference type="InterPro" id="IPR051414">
    <property type="entry name" value="Adenylate-forming_Reductase"/>
</dbReference>
<dbReference type="PANTHER" id="PTHR43439:SF2">
    <property type="entry name" value="ENZYME, PUTATIVE (JCVI)-RELATED"/>
    <property type="match status" value="1"/>
</dbReference>
<sequence length="419" mass="46392">MAAKVATRSCCGHTRVYTVMLTGSTGSLGSYLLDNLVQNPRVKRIYCLNRSSNGCSKQYRDSACRGLPTEWDRDRVIFLQADLSRADFGLGGKVQRELLERVTHIIHNQWPVNFNWVITSFEPVIRGVRNLLDFCLAAGPARIIDLLFVSTLGTVSQIKKPVPVRERVHHDLVAELGGYGGSKLVAELIIDEYIKQYPEQRAIVCRLDQVAGPVMRQDGIWNSREWVPSIIASSKKLGFLPADLGTMSTLSWIPVDLASVIITEMALSETPPLQCESLLGSDADLSPDSSSKSHASVYHVSNPHTTEWSELVVTVATSLGIAGDKIVPWTTWVEALRQCEPGLTRRGSHQVQSNGGVAEEETRVVGLKLIDWFDSLRRDRNTTMPAVETMQSVSVSSTLASLQPIGPAWMELWLKQWAL</sequence>
<feature type="domain" description="Thioester reductase (TE)" evidence="3">
    <location>
        <begin position="21"/>
        <end position="259"/>
    </location>
</feature>
<dbReference type="STRING" id="1081109.A0A168D7M0"/>
<keyword evidence="5" id="KW-1185">Reference proteome</keyword>
<proteinExistence type="predicted"/>
<dbReference type="Proteomes" id="UP000078544">
    <property type="component" value="Unassembled WGS sequence"/>
</dbReference>
<comment type="caution">
    <text evidence="4">The sequence shown here is derived from an EMBL/GenBank/DDBJ whole genome shotgun (WGS) entry which is preliminary data.</text>
</comment>
<dbReference type="InterPro" id="IPR013120">
    <property type="entry name" value="FAR_NAD-bd"/>
</dbReference>